<gene>
    <name evidence="2" type="ORF">D8780_14515</name>
</gene>
<reference evidence="2 3" key="1">
    <citation type="submission" date="2018-10" db="EMBL/GenBank/DDBJ databases">
        <title>Notoacmeibacter sp. M2BS9Y-3-1, whole genome shotgun sequence.</title>
        <authorList>
            <person name="Tuo L."/>
        </authorList>
    </citation>
    <scope>NUCLEOTIDE SEQUENCE [LARGE SCALE GENOMIC DNA]</scope>
    <source>
        <strain evidence="2 3">M2BS9Y-3-1</strain>
    </source>
</reference>
<evidence type="ECO:0000313" key="3">
    <source>
        <dbReference type="Proteomes" id="UP000281094"/>
    </source>
</evidence>
<organism evidence="2 3">
    <name type="scientific">Notoacmeibacter ruber</name>
    <dbReference type="NCBI Taxonomy" id="2670375"/>
    <lineage>
        <taxon>Bacteria</taxon>
        <taxon>Pseudomonadati</taxon>
        <taxon>Pseudomonadota</taxon>
        <taxon>Alphaproteobacteria</taxon>
        <taxon>Hyphomicrobiales</taxon>
        <taxon>Notoacmeibacteraceae</taxon>
        <taxon>Notoacmeibacter</taxon>
    </lineage>
</organism>
<dbReference type="Pfam" id="PF06048">
    <property type="entry name" value="DUF927"/>
    <property type="match status" value="1"/>
</dbReference>
<accession>A0A3L7JL74</accession>
<keyword evidence="3" id="KW-1185">Reference proteome</keyword>
<evidence type="ECO:0000313" key="2">
    <source>
        <dbReference type="EMBL" id="RLQ89272.1"/>
    </source>
</evidence>
<proteinExistence type="predicted"/>
<dbReference type="RefSeq" id="WP_121646239.1">
    <property type="nucleotide sequence ID" value="NZ_RCWN01000001.1"/>
</dbReference>
<evidence type="ECO:0000259" key="1">
    <source>
        <dbReference type="Pfam" id="PF06048"/>
    </source>
</evidence>
<dbReference type="EMBL" id="RCWN01000001">
    <property type="protein sequence ID" value="RLQ89272.1"/>
    <property type="molecule type" value="Genomic_DNA"/>
</dbReference>
<comment type="caution">
    <text evidence="2">The sequence shown here is derived from an EMBL/GenBank/DDBJ whole genome shotgun (WGS) entry which is preliminary data.</text>
</comment>
<sequence>MTIHQKTRSTFKLSLPKGDWKHLLPEFESAAMAAKMRRAVVNALKKLELSHAKMDHCRPNNRCESGLCPSCVRRRRLALGEFFDSRQLIFIDWKFATIRVANWMKEPGDHTRFGPLAQHPDITKFVAELRKLRRRGLLVIGSIEAVYVTVGNKPEGKNFHIHVLISGLSLEQIREAAGAAFTLDNRVKNPVLVQPVDRQPRDLIKALTYVYKQPFWKKSKTDHGDVGRKQFPKPKELRELIRNYGEHRLDERLILEGVRWEGTKFSIVEQLLPDQLKIPYLPLNVKTVGEGGTVSGNTGIAEPQLKSDDGDLLSNDTVSAEGAHPVHPSKGTSIKLLRQIESLDDGTVSLFIQYPKNDGSVGQLSLPRETLVKSADFKSLLIGKGADASLNYKSAADTLLSQRAAVTIHSTATPGWHDNYFICHAGGWGNRPESVAEVIFAPSSDSYPLKGSTGDISTFLAGIHALFEQSDILLLAYLCALLPPLAMRLGVKSGFSVNLVGESTTGKTLTLRLAQAISSRAEEKDLQTFNLTPGALEPALRERSGSAVVFGDIKAAKEKGLGHVEKIQQLIFAVHGRDGRGTLHQREVPIPFCLVMLSDEISLEERYRQAKQKLETGDRVRCIELRIPSRDKGGVFNRLENPNDAMAAAQDLENLIDSAYGTVFPDWIAALAGKTVESLKSDFNAEAKRFTERLDILDGLGRRFSVSFGYLAATAKIAEAANLLSPKAKAGEALSRLFEDAAAGLRPEEIDLTIEFERLANFVDQKDKVPTASRGKALQEDTGAFFRNEGAVIHLYVRSEELGRVVGSKVEVFIAKLLDGGAVIRGKSGRTKNVKQKGIGRSRYLDIDYGKFLAIRAKL</sequence>
<dbReference type="Proteomes" id="UP000281094">
    <property type="component" value="Unassembled WGS sequence"/>
</dbReference>
<protein>
    <submittedName>
        <fullName evidence="2">DUF927 domain-containing protein</fullName>
    </submittedName>
</protein>
<dbReference type="AlphaFoldDB" id="A0A3L7JL74"/>
<feature type="domain" description="DUF927" evidence="1">
    <location>
        <begin position="331"/>
        <end position="562"/>
    </location>
</feature>
<dbReference type="InterPro" id="IPR009270">
    <property type="entry name" value="DUF927"/>
</dbReference>
<name>A0A3L7JL74_9HYPH</name>